<sequence length="68" mass="7456">MDRASCKLPPDLLVLSQHRGDEWILKGSLSFLKALSGHFVSTHFRLFGARNPGHGHTSLTILTNGPDC</sequence>
<name>A0A0C3B9X9_PILCF</name>
<organism evidence="1 2">
    <name type="scientific">Piloderma croceum (strain F 1598)</name>
    <dbReference type="NCBI Taxonomy" id="765440"/>
    <lineage>
        <taxon>Eukaryota</taxon>
        <taxon>Fungi</taxon>
        <taxon>Dikarya</taxon>
        <taxon>Basidiomycota</taxon>
        <taxon>Agaricomycotina</taxon>
        <taxon>Agaricomycetes</taxon>
        <taxon>Agaricomycetidae</taxon>
        <taxon>Atheliales</taxon>
        <taxon>Atheliaceae</taxon>
        <taxon>Piloderma</taxon>
    </lineage>
</organism>
<reference evidence="2" key="2">
    <citation type="submission" date="2015-01" db="EMBL/GenBank/DDBJ databases">
        <title>Evolutionary Origins and Diversification of the Mycorrhizal Mutualists.</title>
        <authorList>
            <consortium name="DOE Joint Genome Institute"/>
            <consortium name="Mycorrhizal Genomics Consortium"/>
            <person name="Kohler A."/>
            <person name="Kuo A."/>
            <person name="Nagy L.G."/>
            <person name="Floudas D."/>
            <person name="Copeland A."/>
            <person name="Barry K.W."/>
            <person name="Cichocki N."/>
            <person name="Veneault-Fourrey C."/>
            <person name="LaButti K."/>
            <person name="Lindquist E.A."/>
            <person name="Lipzen A."/>
            <person name="Lundell T."/>
            <person name="Morin E."/>
            <person name="Murat C."/>
            <person name="Riley R."/>
            <person name="Ohm R."/>
            <person name="Sun H."/>
            <person name="Tunlid A."/>
            <person name="Henrissat B."/>
            <person name="Grigoriev I.V."/>
            <person name="Hibbett D.S."/>
            <person name="Martin F."/>
        </authorList>
    </citation>
    <scope>NUCLEOTIDE SEQUENCE [LARGE SCALE GENOMIC DNA]</scope>
    <source>
        <strain evidence="2">F 1598</strain>
    </source>
</reference>
<keyword evidence="2" id="KW-1185">Reference proteome</keyword>
<evidence type="ECO:0000313" key="1">
    <source>
        <dbReference type="EMBL" id="KIM74122.1"/>
    </source>
</evidence>
<accession>A0A0C3B9X9</accession>
<evidence type="ECO:0000313" key="2">
    <source>
        <dbReference type="Proteomes" id="UP000054166"/>
    </source>
</evidence>
<dbReference type="AlphaFoldDB" id="A0A0C3B9X9"/>
<proteinExistence type="predicted"/>
<dbReference type="EMBL" id="KN833066">
    <property type="protein sequence ID" value="KIM74122.1"/>
    <property type="molecule type" value="Genomic_DNA"/>
</dbReference>
<reference evidence="1 2" key="1">
    <citation type="submission" date="2014-04" db="EMBL/GenBank/DDBJ databases">
        <authorList>
            <consortium name="DOE Joint Genome Institute"/>
            <person name="Kuo A."/>
            <person name="Tarkka M."/>
            <person name="Buscot F."/>
            <person name="Kohler A."/>
            <person name="Nagy L.G."/>
            <person name="Floudas D."/>
            <person name="Copeland A."/>
            <person name="Barry K.W."/>
            <person name="Cichocki N."/>
            <person name="Veneault-Fourrey C."/>
            <person name="LaButti K."/>
            <person name="Lindquist E.A."/>
            <person name="Lipzen A."/>
            <person name="Lundell T."/>
            <person name="Morin E."/>
            <person name="Murat C."/>
            <person name="Sun H."/>
            <person name="Tunlid A."/>
            <person name="Henrissat B."/>
            <person name="Grigoriev I.V."/>
            <person name="Hibbett D.S."/>
            <person name="Martin F."/>
            <person name="Nordberg H.P."/>
            <person name="Cantor M.N."/>
            <person name="Hua S.X."/>
        </authorList>
    </citation>
    <scope>NUCLEOTIDE SEQUENCE [LARGE SCALE GENOMIC DNA]</scope>
    <source>
        <strain evidence="1 2">F 1598</strain>
    </source>
</reference>
<dbReference type="HOGENOM" id="CLU_2794848_0_0_1"/>
<dbReference type="InParanoid" id="A0A0C3B9X9"/>
<gene>
    <name evidence="1" type="ORF">PILCRDRAFT_828543</name>
</gene>
<protein>
    <submittedName>
        <fullName evidence="1">Uncharacterized protein</fullName>
    </submittedName>
</protein>
<dbReference type="Proteomes" id="UP000054166">
    <property type="component" value="Unassembled WGS sequence"/>
</dbReference>